<gene>
    <name evidence="2" type="ORF">ACFO0D_13385</name>
</gene>
<organism evidence="2 3">
    <name type="scientific">Deinococcus hohokamensis</name>
    <dbReference type="NCBI Taxonomy" id="309883"/>
    <lineage>
        <taxon>Bacteria</taxon>
        <taxon>Thermotogati</taxon>
        <taxon>Deinococcota</taxon>
        <taxon>Deinococci</taxon>
        <taxon>Deinococcales</taxon>
        <taxon>Deinococcaceae</taxon>
        <taxon>Deinococcus</taxon>
    </lineage>
</organism>
<sequence>MNGNVWPLLFLLWQIVWGLVAFGAMWRDKRRAVHHRPRTPERTLHRLEAWGGWLGSLLAQQVFRHKTRKPTYQLVFRRAAAFWLLLNVGMLAALALDYI</sequence>
<protein>
    <submittedName>
        <fullName evidence="2">DUF1294 domain-containing protein</fullName>
    </submittedName>
</protein>
<reference evidence="3" key="1">
    <citation type="journal article" date="2019" name="Int. J. Syst. Evol. Microbiol.">
        <title>The Global Catalogue of Microorganisms (GCM) 10K type strain sequencing project: providing services to taxonomists for standard genome sequencing and annotation.</title>
        <authorList>
            <consortium name="The Broad Institute Genomics Platform"/>
            <consortium name="The Broad Institute Genome Sequencing Center for Infectious Disease"/>
            <person name="Wu L."/>
            <person name="Ma J."/>
        </authorList>
    </citation>
    <scope>NUCLEOTIDE SEQUENCE [LARGE SCALE GENOMIC DNA]</scope>
    <source>
        <strain evidence="3">CCUG 55995</strain>
    </source>
</reference>
<dbReference type="Proteomes" id="UP001595952">
    <property type="component" value="Unassembled WGS sequence"/>
</dbReference>
<dbReference type="RefSeq" id="WP_380062322.1">
    <property type="nucleotide sequence ID" value="NZ_JBHSEI010000010.1"/>
</dbReference>
<keyword evidence="1" id="KW-0812">Transmembrane</keyword>
<evidence type="ECO:0000313" key="2">
    <source>
        <dbReference type="EMBL" id="MFC4639328.1"/>
    </source>
</evidence>
<name>A0ABV9IAN1_9DEIO</name>
<dbReference type="InterPro" id="IPR010718">
    <property type="entry name" value="DUF1294"/>
</dbReference>
<feature type="transmembrane region" description="Helical" evidence="1">
    <location>
        <begin position="75"/>
        <end position="96"/>
    </location>
</feature>
<keyword evidence="3" id="KW-1185">Reference proteome</keyword>
<keyword evidence="1" id="KW-0472">Membrane</keyword>
<evidence type="ECO:0000313" key="3">
    <source>
        <dbReference type="Proteomes" id="UP001595952"/>
    </source>
</evidence>
<feature type="transmembrane region" description="Helical" evidence="1">
    <location>
        <begin position="6"/>
        <end position="26"/>
    </location>
</feature>
<proteinExistence type="predicted"/>
<evidence type="ECO:0000256" key="1">
    <source>
        <dbReference type="SAM" id="Phobius"/>
    </source>
</evidence>
<dbReference type="EMBL" id="JBHSEI010000010">
    <property type="protein sequence ID" value="MFC4639328.1"/>
    <property type="molecule type" value="Genomic_DNA"/>
</dbReference>
<accession>A0ABV9IAN1</accession>
<keyword evidence="1" id="KW-1133">Transmembrane helix</keyword>
<comment type="caution">
    <text evidence="2">The sequence shown here is derived from an EMBL/GenBank/DDBJ whole genome shotgun (WGS) entry which is preliminary data.</text>
</comment>
<dbReference type="Pfam" id="PF06961">
    <property type="entry name" value="DUF1294"/>
    <property type="match status" value="1"/>
</dbReference>